<evidence type="ECO:0000313" key="1">
    <source>
        <dbReference type="EMBL" id="CAA3014313.1"/>
    </source>
</evidence>
<protein>
    <submittedName>
        <fullName evidence="1">Haca ribonucleo complex subunit 4</fullName>
    </submittedName>
</protein>
<reference evidence="1 2" key="1">
    <citation type="submission" date="2019-12" db="EMBL/GenBank/DDBJ databases">
        <authorList>
            <person name="Alioto T."/>
            <person name="Alioto T."/>
            <person name="Gomez Garrido J."/>
        </authorList>
    </citation>
    <scope>NUCLEOTIDE SEQUENCE [LARGE SCALE GENOMIC DNA]</scope>
</reference>
<dbReference type="Proteomes" id="UP000594638">
    <property type="component" value="Unassembled WGS sequence"/>
</dbReference>
<dbReference type="Gramene" id="OE9A115076T1">
    <property type="protein sequence ID" value="OE9A115076C1"/>
    <property type="gene ID" value="OE9A115076"/>
</dbReference>
<proteinExistence type="predicted"/>
<evidence type="ECO:0000313" key="2">
    <source>
        <dbReference type="Proteomes" id="UP000594638"/>
    </source>
</evidence>
<dbReference type="EMBL" id="CACTIH010007478">
    <property type="protein sequence ID" value="CAA3014313.1"/>
    <property type="molecule type" value="Genomic_DNA"/>
</dbReference>
<gene>
    <name evidence="1" type="ORF">OLEA9_A115076</name>
</gene>
<sequence>MAASPLALVRATLLRCFKTMYSLRTSPFCTHSFPLSLTKPFPSRLRSTTSTPHPHHYEMIISQASNPPHPPSFPSRCHLTAVPNHRSAESEPDLELGFEDWVDKKLSNENKSSGDTETDTVMDKAKRKYYNKRRKECMENWSRMRKVGAGEG</sequence>
<organism evidence="1 2">
    <name type="scientific">Olea europaea subsp. europaea</name>
    <dbReference type="NCBI Taxonomy" id="158383"/>
    <lineage>
        <taxon>Eukaryota</taxon>
        <taxon>Viridiplantae</taxon>
        <taxon>Streptophyta</taxon>
        <taxon>Embryophyta</taxon>
        <taxon>Tracheophyta</taxon>
        <taxon>Spermatophyta</taxon>
        <taxon>Magnoliopsida</taxon>
        <taxon>eudicotyledons</taxon>
        <taxon>Gunneridae</taxon>
        <taxon>Pentapetalae</taxon>
        <taxon>asterids</taxon>
        <taxon>lamiids</taxon>
        <taxon>Lamiales</taxon>
        <taxon>Oleaceae</taxon>
        <taxon>Oleeae</taxon>
        <taxon>Olea</taxon>
    </lineage>
</organism>
<accession>A0A8S0UCA3</accession>
<keyword evidence="2" id="KW-1185">Reference proteome</keyword>
<name>A0A8S0UCA3_OLEEU</name>
<comment type="caution">
    <text evidence="1">The sequence shown here is derived from an EMBL/GenBank/DDBJ whole genome shotgun (WGS) entry which is preliminary data.</text>
</comment>
<dbReference type="AlphaFoldDB" id="A0A8S0UCA3"/>